<reference evidence="2 3" key="1">
    <citation type="journal article" date="2019" name="Int. J. Syst. Evol. Microbiol.">
        <title>The Global Catalogue of Microorganisms (GCM) 10K type strain sequencing project: providing services to taxonomists for standard genome sequencing and annotation.</title>
        <authorList>
            <consortium name="The Broad Institute Genomics Platform"/>
            <consortium name="The Broad Institute Genome Sequencing Center for Infectious Disease"/>
            <person name="Wu L."/>
            <person name="Ma J."/>
        </authorList>
    </citation>
    <scope>NUCLEOTIDE SEQUENCE [LARGE SCALE GENOMIC DNA]</scope>
    <source>
        <strain evidence="2 3">JCM 16026</strain>
    </source>
</reference>
<evidence type="ECO:0000259" key="1">
    <source>
        <dbReference type="Pfam" id="PF08906"/>
    </source>
</evidence>
<dbReference type="Proteomes" id="UP001501599">
    <property type="component" value="Unassembled WGS sequence"/>
</dbReference>
<protein>
    <recommendedName>
        <fullName evidence="1">T6SS immunity protein Tdi1 C-terminal domain-containing protein</fullName>
    </recommendedName>
</protein>
<organism evidence="2 3">
    <name type="scientific">Agrococcus versicolor</name>
    <dbReference type="NCBI Taxonomy" id="501482"/>
    <lineage>
        <taxon>Bacteria</taxon>
        <taxon>Bacillati</taxon>
        <taxon>Actinomycetota</taxon>
        <taxon>Actinomycetes</taxon>
        <taxon>Micrococcales</taxon>
        <taxon>Microbacteriaceae</taxon>
        <taxon>Agrococcus</taxon>
    </lineage>
</organism>
<accession>A0ABN3AVM9</accession>
<dbReference type="RefSeq" id="WP_344343896.1">
    <property type="nucleotide sequence ID" value="NZ_BAAAQT010000006.1"/>
</dbReference>
<gene>
    <name evidence="2" type="ORF">GCM10009846_23900</name>
</gene>
<keyword evidence="3" id="KW-1185">Reference proteome</keyword>
<feature type="domain" description="T6SS immunity protein Tdi1 C-terminal" evidence="1">
    <location>
        <begin position="78"/>
        <end position="148"/>
    </location>
</feature>
<dbReference type="Pfam" id="PF08906">
    <property type="entry name" value="T6SS_Tdi1_C"/>
    <property type="match status" value="1"/>
</dbReference>
<dbReference type="InterPro" id="IPR015002">
    <property type="entry name" value="T6SS_Tdi1_C"/>
</dbReference>
<comment type="caution">
    <text evidence="2">The sequence shown here is derived from an EMBL/GenBank/DDBJ whole genome shotgun (WGS) entry which is preliminary data.</text>
</comment>
<evidence type="ECO:0000313" key="2">
    <source>
        <dbReference type="EMBL" id="GAA2175142.1"/>
    </source>
</evidence>
<evidence type="ECO:0000313" key="3">
    <source>
        <dbReference type="Proteomes" id="UP001501599"/>
    </source>
</evidence>
<sequence length="158" mass="17585">MTHQWLADLPGWAPFTFAEEPAPTAEMLPTWPRLHETYPLVHAFSRLGHVVLSDADERRFTVLHPLQGGMKGYEAASLEEFRRTVIDDLGFQAHVFPADLVRPVVERLGPISADDVYVPVPYPVLGGSGAPETYSSGDVWVFLDIVGQVWLRQPPAQP</sequence>
<dbReference type="EMBL" id="BAAAQT010000006">
    <property type="protein sequence ID" value="GAA2175142.1"/>
    <property type="molecule type" value="Genomic_DNA"/>
</dbReference>
<proteinExistence type="predicted"/>
<name>A0ABN3AVM9_9MICO</name>